<feature type="compositionally biased region" description="Polar residues" evidence="2">
    <location>
        <begin position="1183"/>
        <end position="1206"/>
    </location>
</feature>
<dbReference type="Gene3D" id="2.30.30.140">
    <property type="match status" value="1"/>
</dbReference>
<dbReference type="OrthoDB" id="62853at2759"/>
<dbReference type="GO" id="GO:0006397">
    <property type="term" value="P:mRNA processing"/>
    <property type="evidence" value="ECO:0007669"/>
    <property type="project" value="UniProtKB-KW"/>
</dbReference>
<sequence>MAPSRRKKTSAAAAAAAAAQWKVGDLVLAKMKGFPAWPAMISEPEKWGLGSVKKKLLVYFYGTKQIAFCNYADLEAFTEEKKKTLLSKRQGKGADFVRAVEEIVSIYEDLKKQSEAVRGADVQNLGTEICDNETIGQKQNIPDVDINGAVPDQTQCIINSDSDELMEKASSILDDLRQAPFSTSITTKKRNRDLQLQNPNPNKRTRLQQNPNSSRSIEDGPTTSKVDCTISEMSPKTEVSEAGSGTSGGVGTRVCDLPPTMVCFKRKRRPNRKRATGLECSDKENNKGTFPDSVRSTGSLAKESNESAEVLSDSPNSQNNEFNKSDGDEHLPLVKRARVRMERSLVEECKPSPNHRPNGDHDFFPVKTNGYVEAALPPSKRLHRALEAMSANVAETREEDQTESTGLNNRRPNGRAQLLESSKFAPLASLEEQPGIASSLFDKSIRVEVCLHVSEPSTVNVPEHNVVHLPDPSTVPVQEPVPKYDSTSAPLENTNKGGTLVKLTCTLGENKDGLVEPTVQNACHTGSLINNTKMEVNRLVIDNGPAGSSENDIKRELGKSANNVDPASSSFSNIKMDSISEASVNIFPVSKNSNTDAKKGALADPAEVALLSNLVNGTKRDTILPLAATMGSIRACDNDAKKDILKLAENVSPCVDGANRGVVEPALDLGNGSQKPVICESTPNMVPCSIDDTMKEIIAEVPRNIVSTSNLFCEAKKDVIAKPSANVRPLSTEPQENSQVVERHISPALNLQESILKAHLREKCISPESTPMKDLIAAAQAKRLLSRCMSLSENHLDSKNLVESSVDSRDRSSVCQPSPLKPVVHQPEGRIHSSGARSHAEAHAARKAFEAFLCTLTRTKDSIGRATRLAMECSKYGNAGEVMDIILENVEKESNLHKRIDFFFLVDSITQLSRSQKGGPGEVYPSLVQSVFHRLMSLVAPPGVSAWENRKQCLKVLKLWLERKTLPEYLIRQHIKELESMNEASFSTASIRRGPTRTERAINDPLREMEGMLVDEYGSNTSFQLPPEFRATLLEVEEEEGTSSDEEREFEAVTPEQDPHAISPSTDLTQMVTPNSNEKHTQSHVHTLVLAEVDGELEMEDVAPPPCDPAEPLAVSGADSSVSVSEVQVEGGQVGEFAPPLPEDRPPSPPPLPSSPPPPPLLPPPPPPLPPPPPPPPQAIPYNAQSQTAPPVIDHSTNPNSATSKPVQLYNPAYRSHHPTQLPPPPPPPPVHGNNYPNHPMNNNFRQPINQPPVHNNNSNNGYHIQPPPPPPPAQNLYGYPQPEGGQHQPWTDPSRHSYSDSRYHRYNDVRDSRGTPYGDGRGLRGSMHHEAPSGHYGPVPSDRAPGPCTGWSMPPQIPPYPLPPARPTVEPPVSRVPGAHNYWRPR</sequence>
<dbReference type="PANTHER" id="PTHR12550">
    <property type="entry name" value="HEPATOMA-DERIVED GROWTH FACTOR-RELATED"/>
    <property type="match status" value="1"/>
</dbReference>
<feature type="compositionally biased region" description="Acidic residues" evidence="2">
    <location>
        <begin position="1037"/>
        <end position="1049"/>
    </location>
</feature>
<keyword evidence="1" id="KW-0507">mRNA processing</keyword>
<feature type="compositionally biased region" description="Basic residues" evidence="2">
    <location>
        <begin position="266"/>
        <end position="275"/>
    </location>
</feature>
<evidence type="ECO:0008006" key="7">
    <source>
        <dbReference type="Google" id="ProtNLM"/>
    </source>
</evidence>
<evidence type="ECO:0000256" key="1">
    <source>
        <dbReference type="ARBA" id="ARBA00022664"/>
    </source>
</evidence>
<evidence type="ECO:0000256" key="2">
    <source>
        <dbReference type="SAM" id="MobiDB-lite"/>
    </source>
</evidence>
<dbReference type="InterPro" id="IPR006569">
    <property type="entry name" value="CID_dom"/>
</dbReference>
<dbReference type="SMART" id="SM00582">
    <property type="entry name" value="RPR"/>
    <property type="match status" value="1"/>
</dbReference>
<feature type="compositionally biased region" description="Polar residues" evidence="2">
    <location>
        <begin position="194"/>
        <end position="234"/>
    </location>
</feature>
<evidence type="ECO:0000259" key="4">
    <source>
        <dbReference type="PROSITE" id="PS51391"/>
    </source>
</evidence>
<dbReference type="InterPro" id="IPR000313">
    <property type="entry name" value="PWWP_dom"/>
</dbReference>
<feature type="compositionally biased region" description="Polar residues" evidence="2">
    <location>
        <begin position="1245"/>
        <end position="1255"/>
    </location>
</feature>
<evidence type="ECO:0000313" key="5">
    <source>
        <dbReference type="EMBL" id="KAJ1697648.1"/>
    </source>
</evidence>
<feature type="compositionally biased region" description="Pro residues" evidence="2">
    <location>
        <begin position="1147"/>
        <end position="1179"/>
    </location>
</feature>
<evidence type="ECO:0000313" key="6">
    <source>
        <dbReference type="Proteomes" id="UP001151287"/>
    </source>
</evidence>
<feature type="compositionally biased region" description="Basic and acidic residues" evidence="2">
    <location>
        <begin position="802"/>
        <end position="812"/>
    </location>
</feature>
<dbReference type="Pfam" id="PF00855">
    <property type="entry name" value="PWWP"/>
    <property type="match status" value="1"/>
</dbReference>
<dbReference type="Pfam" id="PF04818">
    <property type="entry name" value="CID"/>
    <property type="match status" value="1"/>
</dbReference>
<comment type="caution">
    <text evidence="5">The sequence shown here is derived from an EMBL/GenBank/DDBJ whole genome shotgun (WGS) entry which is preliminary data.</text>
</comment>
<feature type="compositionally biased region" description="Polar residues" evidence="2">
    <location>
        <begin position="313"/>
        <end position="322"/>
    </location>
</feature>
<protein>
    <recommendedName>
        <fullName evidence="7">Protein HUA2-LIKE 3</fullName>
    </recommendedName>
</protein>
<feature type="region of interest" description="Disordered" evidence="2">
    <location>
        <begin position="1037"/>
        <end position="1064"/>
    </location>
</feature>
<feature type="compositionally biased region" description="Pro residues" evidence="2">
    <location>
        <begin position="1356"/>
        <end position="1371"/>
    </location>
</feature>
<feature type="compositionally biased region" description="Pro residues" evidence="2">
    <location>
        <begin position="1221"/>
        <end position="1231"/>
    </location>
</feature>
<dbReference type="PRINTS" id="PR01217">
    <property type="entry name" value="PRICHEXTENSN"/>
</dbReference>
<dbReference type="PROSITE" id="PS51391">
    <property type="entry name" value="CID"/>
    <property type="match status" value="1"/>
</dbReference>
<gene>
    <name evidence="5" type="ORF">LUZ63_006160</name>
</gene>
<dbReference type="Gene3D" id="1.25.40.90">
    <property type="match status" value="1"/>
</dbReference>
<dbReference type="Proteomes" id="UP001151287">
    <property type="component" value="Unassembled WGS sequence"/>
</dbReference>
<feature type="compositionally biased region" description="Low complexity" evidence="2">
    <location>
        <begin position="1232"/>
        <end position="1244"/>
    </location>
</feature>
<dbReference type="EMBL" id="JAMQYH010000002">
    <property type="protein sequence ID" value="KAJ1697648.1"/>
    <property type="molecule type" value="Genomic_DNA"/>
</dbReference>
<dbReference type="GO" id="GO:0005634">
    <property type="term" value="C:nucleus"/>
    <property type="evidence" value="ECO:0007669"/>
    <property type="project" value="UniProtKB-ARBA"/>
</dbReference>
<dbReference type="PROSITE" id="PS50812">
    <property type="entry name" value="PWWP"/>
    <property type="match status" value="1"/>
</dbReference>
<feature type="region of interest" description="Disordered" evidence="2">
    <location>
        <begin position="802"/>
        <end position="831"/>
    </location>
</feature>
<feature type="compositionally biased region" description="Basic and acidic residues" evidence="2">
    <location>
        <begin position="1294"/>
        <end position="1314"/>
    </location>
</feature>
<dbReference type="InterPro" id="IPR008942">
    <property type="entry name" value="ENTH_VHS"/>
</dbReference>
<dbReference type="SUPFAM" id="SSF63748">
    <property type="entry name" value="Tudor/PWWP/MBT"/>
    <property type="match status" value="1"/>
</dbReference>
<feature type="region of interest" description="Disordered" evidence="2">
    <location>
        <begin position="183"/>
        <end position="253"/>
    </location>
</feature>
<feature type="region of interest" description="Disordered" evidence="2">
    <location>
        <begin position="1100"/>
        <end position="1387"/>
    </location>
</feature>
<proteinExistence type="predicted"/>
<feature type="region of interest" description="Disordered" evidence="2">
    <location>
        <begin position="266"/>
        <end position="333"/>
    </location>
</feature>
<dbReference type="PANTHER" id="PTHR12550:SF49">
    <property type="entry name" value="PROTEIN HUA2-LIKE 2-RELATED"/>
    <property type="match status" value="1"/>
</dbReference>
<feature type="compositionally biased region" description="Basic and acidic residues" evidence="2">
    <location>
        <begin position="323"/>
        <end position="332"/>
    </location>
</feature>
<evidence type="ECO:0000259" key="3">
    <source>
        <dbReference type="PROSITE" id="PS50812"/>
    </source>
</evidence>
<feature type="region of interest" description="Disordered" evidence="2">
    <location>
        <begin position="393"/>
        <end position="413"/>
    </location>
</feature>
<feature type="domain" description="CID" evidence="4">
    <location>
        <begin position="841"/>
        <end position="982"/>
    </location>
</feature>
<organism evidence="5 6">
    <name type="scientific">Rhynchospora breviuscula</name>
    <dbReference type="NCBI Taxonomy" id="2022672"/>
    <lineage>
        <taxon>Eukaryota</taxon>
        <taxon>Viridiplantae</taxon>
        <taxon>Streptophyta</taxon>
        <taxon>Embryophyta</taxon>
        <taxon>Tracheophyta</taxon>
        <taxon>Spermatophyta</taxon>
        <taxon>Magnoliopsida</taxon>
        <taxon>Liliopsida</taxon>
        <taxon>Poales</taxon>
        <taxon>Cyperaceae</taxon>
        <taxon>Cyperoideae</taxon>
        <taxon>Rhynchosporeae</taxon>
        <taxon>Rhynchospora</taxon>
    </lineage>
</organism>
<feature type="domain" description="PWWP" evidence="3">
    <location>
        <begin position="23"/>
        <end position="80"/>
    </location>
</feature>
<accession>A0A9Q0HTV2</accession>
<keyword evidence="6" id="KW-1185">Reference proteome</keyword>
<feature type="compositionally biased region" description="Low complexity" evidence="2">
    <location>
        <begin position="1115"/>
        <end position="1131"/>
    </location>
</feature>
<dbReference type="SMART" id="SM00293">
    <property type="entry name" value="PWWP"/>
    <property type="match status" value="1"/>
</dbReference>
<name>A0A9Q0HTV2_9POAL</name>
<reference evidence="5" key="1">
    <citation type="journal article" date="2022" name="Cell">
        <title>Repeat-based holocentromeres influence genome architecture and karyotype evolution.</title>
        <authorList>
            <person name="Hofstatter P.G."/>
            <person name="Thangavel G."/>
            <person name="Lux T."/>
            <person name="Neumann P."/>
            <person name="Vondrak T."/>
            <person name="Novak P."/>
            <person name="Zhang M."/>
            <person name="Costa L."/>
            <person name="Castellani M."/>
            <person name="Scott A."/>
            <person name="Toegelov H."/>
            <person name="Fuchs J."/>
            <person name="Mata-Sucre Y."/>
            <person name="Dias Y."/>
            <person name="Vanzela A.L.L."/>
            <person name="Huettel B."/>
            <person name="Almeida C.C.S."/>
            <person name="Simkova H."/>
            <person name="Souza G."/>
            <person name="Pedrosa-Harand A."/>
            <person name="Macas J."/>
            <person name="Mayer K.F.X."/>
            <person name="Houben A."/>
            <person name="Marques A."/>
        </authorList>
    </citation>
    <scope>NUCLEOTIDE SEQUENCE</scope>
    <source>
        <strain evidence="5">RhyBre1mFocal</strain>
    </source>
</reference>